<dbReference type="KEGG" id="mhl:MHLP_00130"/>
<feature type="transmembrane region" description="Helical" evidence="1">
    <location>
        <begin position="34"/>
        <end position="51"/>
    </location>
</feature>
<accession>I7CEE7</accession>
<sequence>MRPVFSFDTFRGYLQEDLTTFEYRFLKKVFSQSAFSFGAFGLLVCTLSWAVDKAGGSSGAVAAGAAIAAFVSGVCLMFYYMPKYHADPLNVTPTFVKRAYLVLIATYAIVFVALLKILSTVSVISSSQNGFGGNLILGGTLFGGTLCVYLIPVTVGFFMKKHSSAIKLFNFIKACSIAYMVLFFASFILMFFSSEQTHRLHNSLLLLVGGAITFVSPILSVYRMKMVVRHLDESDPVAIKKWELFFVFETLVQLMQMAMYLVRLCLWTFSKCCGR</sequence>
<dbReference type="HOGENOM" id="CLU_1004075_0_0_14"/>
<dbReference type="PATRIC" id="fig|1212765.3.peg.26"/>
<gene>
    <name evidence="2" type="ordered locus">MHLP_00130</name>
</gene>
<organism evidence="2 3">
    <name type="scientific">Mycoplasma haematolamae (strain Purdue)</name>
    <dbReference type="NCBI Taxonomy" id="1212765"/>
    <lineage>
        <taxon>Bacteria</taxon>
        <taxon>Bacillati</taxon>
        <taxon>Mycoplasmatota</taxon>
        <taxon>Mollicutes</taxon>
        <taxon>Mycoplasmataceae</taxon>
        <taxon>Mycoplasma</taxon>
    </lineage>
</organism>
<keyword evidence="1" id="KW-0812">Transmembrane</keyword>
<reference evidence="2 3" key="1">
    <citation type="journal article" date="2012" name="J. Bacteriol.">
        <title>Genome Sequence of "Candidatus Mycoplasma haemolamae" Strain Purdue, a Red Blood Cell Pathogen of Alpacas (Vicugna pacos) and Llamas (Lama glama).</title>
        <authorList>
            <person name="Guimaraes A.M."/>
            <person name="Toth B."/>
            <person name="Santos A.P."/>
            <person name="do Nascimento N.C."/>
            <person name="Kritchevsky J.E."/>
            <person name="Messick J.B."/>
        </authorList>
    </citation>
    <scope>NUCLEOTIDE SEQUENCE [LARGE SCALE GENOMIC DNA]</scope>
    <source>
        <strain evidence="2 3">Purdue</strain>
    </source>
</reference>
<protein>
    <recommendedName>
        <fullName evidence="4">Transmembrane protein</fullName>
    </recommendedName>
</protein>
<keyword evidence="3" id="KW-1185">Reference proteome</keyword>
<feature type="transmembrane region" description="Helical" evidence="1">
    <location>
        <begin position="136"/>
        <end position="159"/>
    </location>
</feature>
<feature type="transmembrane region" description="Helical" evidence="1">
    <location>
        <begin position="171"/>
        <end position="192"/>
    </location>
</feature>
<feature type="transmembrane region" description="Helical" evidence="1">
    <location>
        <begin position="57"/>
        <end position="80"/>
    </location>
</feature>
<proteinExistence type="predicted"/>
<evidence type="ECO:0008006" key="4">
    <source>
        <dbReference type="Google" id="ProtNLM"/>
    </source>
</evidence>
<name>I7CEE7_MYCHA</name>
<evidence type="ECO:0000313" key="3">
    <source>
        <dbReference type="Proteomes" id="UP000006502"/>
    </source>
</evidence>
<dbReference type="EMBL" id="CP003731">
    <property type="protein sequence ID" value="AFO51606.1"/>
    <property type="molecule type" value="Genomic_DNA"/>
</dbReference>
<keyword evidence="1" id="KW-0472">Membrane</keyword>
<keyword evidence="1" id="KW-1133">Transmembrane helix</keyword>
<feature type="transmembrane region" description="Helical" evidence="1">
    <location>
        <begin position="204"/>
        <end position="222"/>
    </location>
</feature>
<dbReference type="AlphaFoldDB" id="I7CEE7"/>
<dbReference type="OrthoDB" id="396169at2"/>
<evidence type="ECO:0000256" key="1">
    <source>
        <dbReference type="SAM" id="Phobius"/>
    </source>
</evidence>
<dbReference type="STRING" id="1212765.MHLP_00130"/>
<evidence type="ECO:0000313" key="2">
    <source>
        <dbReference type="EMBL" id="AFO51606.1"/>
    </source>
</evidence>
<reference evidence="3" key="2">
    <citation type="submission" date="2012-07" db="EMBL/GenBank/DDBJ databases">
        <title>Complete genome sequence of 'Candidatus Mycoplasma haemolamae'.</title>
        <authorList>
            <person name="Guimaraes A.M.S."/>
            <person name="Toth B."/>
            <person name="Santos A.P."/>
            <person name="Nascimento N.C."/>
            <person name="Sojka J.E."/>
            <person name="Messick J.B."/>
        </authorList>
    </citation>
    <scope>NUCLEOTIDE SEQUENCE [LARGE SCALE GENOMIC DNA]</scope>
    <source>
        <strain evidence="3">Purdue</strain>
    </source>
</reference>
<feature type="transmembrane region" description="Helical" evidence="1">
    <location>
        <begin position="100"/>
        <end position="124"/>
    </location>
</feature>
<dbReference type="Proteomes" id="UP000006502">
    <property type="component" value="Chromosome"/>
</dbReference>